<dbReference type="CDD" id="cd12148">
    <property type="entry name" value="fungal_TF_MHR"/>
    <property type="match status" value="1"/>
</dbReference>
<dbReference type="GO" id="GO:0000981">
    <property type="term" value="F:DNA-binding transcription factor activity, RNA polymerase II-specific"/>
    <property type="evidence" value="ECO:0007669"/>
    <property type="project" value="InterPro"/>
</dbReference>
<evidence type="ECO:0000313" key="10">
    <source>
        <dbReference type="EMBL" id="QBM85454.1"/>
    </source>
</evidence>
<dbReference type="Pfam" id="PF04082">
    <property type="entry name" value="Fungal_trans"/>
    <property type="match status" value="1"/>
</dbReference>
<protein>
    <submittedName>
        <fullName evidence="10">Zn(2)-Cys(6) binuclear cluster domain-containing protein</fullName>
    </submittedName>
</protein>
<evidence type="ECO:0000259" key="9">
    <source>
        <dbReference type="PROSITE" id="PS50048"/>
    </source>
</evidence>
<name>A0A4P6XIY0_9ASCO</name>
<gene>
    <name evidence="10" type="primary">MPUL0A00730</name>
    <name evidence="10" type="ORF">METSCH_A00730</name>
</gene>
<keyword evidence="7" id="KW-0539">Nucleus</keyword>
<dbReference type="InterPro" id="IPR036864">
    <property type="entry name" value="Zn2-C6_fun-type_DNA-bd_sf"/>
</dbReference>
<dbReference type="PANTHER" id="PTHR47782">
    <property type="entry name" value="ZN(II)2CYS6 TRANSCRIPTION FACTOR (EUROFUNG)-RELATED"/>
    <property type="match status" value="1"/>
</dbReference>
<dbReference type="CDD" id="cd14723">
    <property type="entry name" value="ZIP_Ppr1"/>
    <property type="match status" value="1"/>
</dbReference>
<dbReference type="Pfam" id="PF00172">
    <property type="entry name" value="Zn_clus"/>
    <property type="match status" value="1"/>
</dbReference>
<keyword evidence="5" id="KW-0238">DNA-binding</keyword>
<dbReference type="SMART" id="SM00906">
    <property type="entry name" value="Fungal_trans"/>
    <property type="match status" value="1"/>
</dbReference>
<evidence type="ECO:0000256" key="3">
    <source>
        <dbReference type="ARBA" id="ARBA00022833"/>
    </source>
</evidence>
<dbReference type="InterPro" id="IPR007219">
    <property type="entry name" value="XnlR_reg_dom"/>
</dbReference>
<dbReference type="GO" id="GO:0043565">
    <property type="term" value="F:sequence-specific DNA binding"/>
    <property type="evidence" value="ECO:0007669"/>
    <property type="project" value="TreeGrafter"/>
</dbReference>
<evidence type="ECO:0000256" key="7">
    <source>
        <dbReference type="ARBA" id="ARBA00023242"/>
    </source>
</evidence>
<feature type="region of interest" description="Disordered" evidence="8">
    <location>
        <begin position="656"/>
        <end position="680"/>
    </location>
</feature>
<keyword evidence="3" id="KW-0862">Zinc</keyword>
<keyword evidence="4" id="KW-0805">Transcription regulation</keyword>
<dbReference type="AlphaFoldDB" id="A0A4P6XIY0"/>
<dbReference type="STRING" id="2163413.A0A4P6XIY0"/>
<comment type="subcellular location">
    <subcellularLocation>
        <location evidence="1">Nucleus</location>
    </subcellularLocation>
</comment>
<proteinExistence type="predicted"/>
<sequence length="819" mass="92525">MDEEDHSSKRQKLDSGLRVLNMARTIDACQRCRSKKVKCDQNFPTCFRCQKAQAECVGVDRATGRAVPRSYIYHLEQKVASLEKQLSTHGISAKGSDHVLLPASLSQSSSLLSTSMSLKPMESTKPRSCSDHILGNGSNYMGASLGISFAILITAALKMKEKTSHLQVDPLRNPVATNDTPAVLPPKATAQEFVRVYFAHSNSQLPILHREAFLTEFFEPIYGSWDNSLSRSPAPFSQINRGSKIPEKETWIFECKQIISQNLKSDQLEPGAVLRPSPVIVPERYHRPLFYLNIVFAIASSVNHLQYVNYISEQFRITAFQYVNAAYNTHDPLEQLQAKLLLALFSLMRPSKPGIWYLLGHCLRICVDLGLHNNATDKSANLDAFTKDRRRRLFWCTYSLDRQTCFYMGRPVGIPEASIKTKFPSEVDDAYIIEGSTEVKDYSEVTEGQSSFKKISLSFFQIRKIQLEVQRILYEGEELPRRFATLAEWKGNMQVQLDDWWLQARRVQQLVEGEFHLEFFSLNYHHTVISLYGLSPKCFKLSQDSLMRVAAALETLMRCYLRLYTKKAINYTWAAVHNLFMAGASFLYVLFQSETVRRLYTKEIVMKVSEDCITVLTLLIASCDAAKDCSHMFRILTAAVLKLRYNEDVAGSTRLIDDPDSPLRDADQSGTTGLKEGTAEAMPGFVETTELGGASIGPEENGTYSMGGYMFEWISRRTASEPTAVGVKLTDDALYFQESNFMDYLTPNLSPGNSMPDTVEGSLPDYSMEMEGDGDIFPHSRDGRKAYDLLQIPTELIWDQFFSEHQPAIKMEEQNALGN</sequence>
<dbReference type="PROSITE" id="PS00463">
    <property type="entry name" value="ZN2_CY6_FUNGAL_1"/>
    <property type="match status" value="1"/>
</dbReference>
<organism evidence="10 11">
    <name type="scientific">Metschnikowia aff. pulcherrima</name>
    <dbReference type="NCBI Taxonomy" id="2163413"/>
    <lineage>
        <taxon>Eukaryota</taxon>
        <taxon>Fungi</taxon>
        <taxon>Dikarya</taxon>
        <taxon>Ascomycota</taxon>
        <taxon>Saccharomycotina</taxon>
        <taxon>Pichiomycetes</taxon>
        <taxon>Metschnikowiaceae</taxon>
        <taxon>Metschnikowia</taxon>
    </lineage>
</organism>
<dbReference type="GO" id="GO:0045944">
    <property type="term" value="P:positive regulation of transcription by RNA polymerase II"/>
    <property type="evidence" value="ECO:0007669"/>
    <property type="project" value="TreeGrafter"/>
</dbReference>
<dbReference type="GO" id="GO:0006351">
    <property type="term" value="P:DNA-templated transcription"/>
    <property type="evidence" value="ECO:0007669"/>
    <property type="project" value="InterPro"/>
</dbReference>
<dbReference type="GO" id="GO:0005634">
    <property type="term" value="C:nucleus"/>
    <property type="evidence" value="ECO:0007669"/>
    <property type="project" value="UniProtKB-SubCell"/>
</dbReference>
<dbReference type="SMART" id="SM00066">
    <property type="entry name" value="GAL4"/>
    <property type="match status" value="1"/>
</dbReference>
<feature type="compositionally biased region" description="Basic and acidic residues" evidence="8">
    <location>
        <begin position="656"/>
        <end position="667"/>
    </location>
</feature>
<dbReference type="InterPro" id="IPR052202">
    <property type="entry name" value="Yeast_MetPath_Reg"/>
</dbReference>
<evidence type="ECO:0000256" key="4">
    <source>
        <dbReference type="ARBA" id="ARBA00023015"/>
    </source>
</evidence>
<accession>A0A4P6XIY0</accession>
<dbReference type="Proteomes" id="UP000292447">
    <property type="component" value="Chromosome I"/>
</dbReference>
<dbReference type="EMBL" id="CP034456">
    <property type="protein sequence ID" value="QBM85454.1"/>
    <property type="molecule type" value="Genomic_DNA"/>
</dbReference>
<keyword evidence="11" id="KW-1185">Reference proteome</keyword>
<feature type="domain" description="Zn(2)-C6 fungal-type" evidence="9">
    <location>
        <begin position="28"/>
        <end position="57"/>
    </location>
</feature>
<dbReference type="PROSITE" id="PS50048">
    <property type="entry name" value="ZN2_CY6_FUNGAL_2"/>
    <property type="match status" value="1"/>
</dbReference>
<keyword evidence="2" id="KW-0479">Metal-binding</keyword>
<evidence type="ECO:0000256" key="5">
    <source>
        <dbReference type="ARBA" id="ARBA00023125"/>
    </source>
</evidence>
<evidence type="ECO:0000256" key="2">
    <source>
        <dbReference type="ARBA" id="ARBA00022723"/>
    </source>
</evidence>
<reference evidence="11" key="1">
    <citation type="submission" date="2019-03" db="EMBL/GenBank/DDBJ databases">
        <title>Snf2 controls pulcherriminic acid biosynthesis and connects pigmentation and antifungal activity of the yeast Metschnikowia pulcherrima.</title>
        <authorList>
            <person name="Gore-Lloyd D."/>
            <person name="Sumann I."/>
            <person name="Brachmann A.O."/>
            <person name="Schneeberger K."/>
            <person name="Ortiz-Merino R.A."/>
            <person name="Moreno-Beltran M."/>
            <person name="Schlaefli M."/>
            <person name="Kirner P."/>
            <person name="Santos Kron A."/>
            <person name="Wolfe K.H."/>
            <person name="Piel J."/>
            <person name="Ahrens C.H."/>
            <person name="Henk D."/>
            <person name="Freimoser F.M."/>
        </authorList>
    </citation>
    <scope>NUCLEOTIDE SEQUENCE [LARGE SCALE GENOMIC DNA]</scope>
    <source>
        <strain evidence="11">APC 1.2</strain>
    </source>
</reference>
<keyword evidence="6" id="KW-0804">Transcription</keyword>
<dbReference type="InterPro" id="IPR001138">
    <property type="entry name" value="Zn2Cys6_DnaBD"/>
</dbReference>
<dbReference type="SUPFAM" id="SSF57701">
    <property type="entry name" value="Zn2/Cys6 DNA-binding domain"/>
    <property type="match status" value="1"/>
</dbReference>
<dbReference type="Gene3D" id="4.10.240.10">
    <property type="entry name" value="Zn(2)-C6 fungal-type DNA-binding domain"/>
    <property type="match status" value="1"/>
</dbReference>
<dbReference type="CDD" id="cd00067">
    <property type="entry name" value="GAL4"/>
    <property type="match status" value="1"/>
</dbReference>
<evidence type="ECO:0000256" key="1">
    <source>
        <dbReference type="ARBA" id="ARBA00004123"/>
    </source>
</evidence>
<evidence type="ECO:0000256" key="8">
    <source>
        <dbReference type="SAM" id="MobiDB-lite"/>
    </source>
</evidence>
<dbReference type="PANTHER" id="PTHR47782:SF1">
    <property type="entry name" value="PYRIMIDINE PATHWAY REGULATORY PROTEIN 1"/>
    <property type="match status" value="1"/>
</dbReference>
<dbReference type="GO" id="GO:0008270">
    <property type="term" value="F:zinc ion binding"/>
    <property type="evidence" value="ECO:0007669"/>
    <property type="project" value="InterPro"/>
</dbReference>
<evidence type="ECO:0000313" key="11">
    <source>
        <dbReference type="Proteomes" id="UP000292447"/>
    </source>
</evidence>
<evidence type="ECO:0000256" key="6">
    <source>
        <dbReference type="ARBA" id="ARBA00023163"/>
    </source>
</evidence>